<sequence length="106" mass="12232">MNGSPNIPNQLNEDEYFQVTHPFHPLTGQRFVLLSKTNTYGESRVFFLDPSSTKLRSLPAAWTDQAPLDPFTRLTGGQALLRLSDLRKLVQFLENWDNHFPKPQFE</sequence>
<dbReference type="Pfam" id="PF17342">
    <property type="entry name" value="DUF5372"/>
    <property type="match status" value="1"/>
</dbReference>
<proteinExistence type="predicted"/>
<evidence type="ECO:0000313" key="2">
    <source>
        <dbReference type="Proteomes" id="UP001431572"/>
    </source>
</evidence>
<organism evidence="1 2">
    <name type="scientific">Candidatus Chlorohelix allophototropha</name>
    <dbReference type="NCBI Taxonomy" id="3003348"/>
    <lineage>
        <taxon>Bacteria</taxon>
        <taxon>Bacillati</taxon>
        <taxon>Chloroflexota</taxon>
        <taxon>Chloroflexia</taxon>
        <taxon>Candidatus Chloroheliales</taxon>
        <taxon>Candidatus Chloroheliaceae</taxon>
        <taxon>Candidatus Chlorohelix</taxon>
    </lineage>
</organism>
<dbReference type="Proteomes" id="UP001431572">
    <property type="component" value="Plasmid unnamed2"/>
</dbReference>
<evidence type="ECO:0000313" key="1">
    <source>
        <dbReference type="EMBL" id="WJW70297.1"/>
    </source>
</evidence>
<protein>
    <submittedName>
        <fullName evidence="1">Y4bD/Y4pK family protein</fullName>
    </submittedName>
</protein>
<geneLocation type="plasmid" evidence="1 2">
    <name>unnamed2</name>
</geneLocation>
<dbReference type="RefSeq" id="WP_341472168.1">
    <property type="nucleotide sequence ID" value="NZ_CP128402.1"/>
</dbReference>
<dbReference type="InterPro" id="IPR035315">
    <property type="entry name" value="DUF5372"/>
</dbReference>
<name>A0ABY9BB22_9CHLR</name>
<gene>
    <name evidence="1" type="ORF">OZ401_005028</name>
</gene>
<keyword evidence="1" id="KW-0614">Plasmid</keyword>
<reference evidence="1" key="1">
    <citation type="journal article" date="2024" name="Nature">
        <title>Anoxygenic phototroph of the Chloroflexota uses a type I reaction centre.</title>
        <authorList>
            <person name="Tsuji J.M."/>
            <person name="Shaw N.A."/>
            <person name="Nagashima S."/>
            <person name="Venkiteswaran J.J."/>
            <person name="Schiff S.L."/>
            <person name="Watanabe T."/>
            <person name="Fukui M."/>
            <person name="Hanada S."/>
            <person name="Tank M."/>
            <person name="Neufeld J.D."/>
        </authorList>
    </citation>
    <scope>NUCLEOTIDE SEQUENCE</scope>
    <source>
        <strain evidence="1">L227-S17</strain>
    </source>
</reference>
<accession>A0ABY9BB22</accession>
<keyword evidence="2" id="KW-1185">Reference proteome</keyword>
<dbReference type="EMBL" id="CP128402">
    <property type="protein sequence ID" value="WJW70297.1"/>
    <property type="molecule type" value="Genomic_DNA"/>
</dbReference>